<dbReference type="InterPro" id="IPR002145">
    <property type="entry name" value="CopG"/>
</dbReference>
<dbReference type="InterPro" id="IPR013321">
    <property type="entry name" value="Arc_rbn_hlx_hlx"/>
</dbReference>
<reference evidence="2 3" key="1">
    <citation type="journal article" date="2020" name="ISME J.">
        <title>Comparative genomics reveals insights into cyanobacterial evolution and habitat adaptation.</title>
        <authorList>
            <person name="Chen M.Y."/>
            <person name="Teng W.K."/>
            <person name="Zhao L."/>
            <person name="Hu C.X."/>
            <person name="Zhou Y.K."/>
            <person name="Han B.P."/>
            <person name="Song L.R."/>
            <person name="Shu W.S."/>
        </authorList>
    </citation>
    <scope>NUCLEOTIDE SEQUENCE [LARGE SCALE GENOMIC DNA]</scope>
    <source>
        <strain evidence="2 3">FACHB-1040</strain>
    </source>
</reference>
<name>A0ABR8C0Z3_APHFL</name>
<accession>A0ABR8C0Z3</accession>
<dbReference type="InterPro" id="IPR052991">
    <property type="entry name" value="Non-func_TypeII_TA_Antitoxin"/>
</dbReference>
<keyword evidence="3" id="KW-1185">Reference proteome</keyword>
<dbReference type="Pfam" id="PF01402">
    <property type="entry name" value="RHH_1"/>
    <property type="match status" value="1"/>
</dbReference>
<dbReference type="SUPFAM" id="SSF47598">
    <property type="entry name" value="Ribbon-helix-helix"/>
    <property type="match status" value="1"/>
</dbReference>
<comment type="caution">
    <text evidence="2">The sequence shown here is derived from an EMBL/GenBank/DDBJ whole genome shotgun (WGS) entry which is preliminary data.</text>
</comment>
<dbReference type="EMBL" id="JACJQT010000075">
    <property type="protein sequence ID" value="MBD2280798.1"/>
    <property type="molecule type" value="Genomic_DNA"/>
</dbReference>
<proteinExistence type="predicted"/>
<sequence length="93" mass="10729">MSTTSFRLDDDLQEKLDNTANRIKRSKGWIINDALRRYIEQEELKQRMFEETQEAIADIEAGRVVSGEEVMKWLETWGTAAETKAPLLSVTQP</sequence>
<dbReference type="Proteomes" id="UP000606721">
    <property type="component" value="Unassembled WGS sequence"/>
</dbReference>
<dbReference type="RefSeq" id="WP_190384203.1">
    <property type="nucleotide sequence ID" value="NZ_JACJQT010000075.1"/>
</dbReference>
<dbReference type="CDD" id="cd22233">
    <property type="entry name" value="RHH_CopAso-like"/>
    <property type="match status" value="1"/>
</dbReference>
<gene>
    <name evidence="2" type="ORF">H6F99_21730</name>
</gene>
<dbReference type="PANTHER" id="PTHR40688:SF2">
    <property type="entry name" value="RIBBON-HELIX-HELIX PROTEIN COPG DOMAIN-CONTAINING PROTEIN"/>
    <property type="match status" value="1"/>
</dbReference>
<dbReference type="InterPro" id="IPR010985">
    <property type="entry name" value="Ribbon_hlx_hlx"/>
</dbReference>
<evidence type="ECO:0000313" key="2">
    <source>
        <dbReference type="EMBL" id="MBD2280798.1"/>
    </source>
</evidence>
<organism evidence="2 3">
    <name type="scientific">Aphanizomenon flos-aquae FACHB-1040</name>
    <dbReference type="NCBI Taxonomy" id="2692887"/>
    <lineage>
        <taxon>Bacteria</taxon>
        <taxon>Bacillati</taxon>
        <taxon>Cyanobacteriota</taxon>
        <taxon>Cyanophyceae</taxon>
        <taxon>Nostocales</taxon>
        <taxon>Aphanizomenonaceae</taxon>
        <taxon>Aphanizomenon</taxon>
    </lineage>
</organism>
<dbReference type="Gene3D" id="1.10.1220.10">
    <property type="entry name" value="Met repressor-like"/>
    <property type="match status" value="1"/>
</dbReference>
<evidence type="ECO:0000313" key="3">
    <source>
        <dbReference type="Proteomes" id="UP000606721"/>
    </source>
</evidence>
<evidence type="ECO:0000259" key="1">
    <source>
        <dbReference type="Pfam" id="PF01402"/>
    </source>
</evidence>
<protein>
    <submittedName>
        <fullName evidence="2">Ribbon-helix-helix protein, CopG family</fullName>
    </submittedName>
</protein>
<feature type="domain" description="Ribbon-helix-helix protein CopG" evidence="1">
    <location>
        <begin position="4"/>
        <end position="42"/>
    </location>
</feature>
<dbReference type="PANTHER" id="PTHR40688">
    <property type="match status" value="1"/>
</dbReference>